<reference evidence="1 2" key="1">
    <citation type="submission" date="2019-04" db="EMBL/GenBank/DDBJ databases">
        <title>Annotation for the trematode Fasciola gigantica.</title>
        <authorList>
            <person name="Choi Y.-J."/>
        </authorList>
    </citation>
    <scope>NUCLEOTIDE SEQUENCE [LARGE SCALE GENOMIC DNA]</scope>
    <source>
        <strain evidence="1">Uganda_cow_1</strain>
    </source>
</reference>
<keyword evidence="2" id="KW-1185">Reference proteome</keyword>
<accession>A0A504YM15</accession>
<evidence type="ECO:0000313" key="1">
    <source>
        <dbReference type="EMBL" id="TPP61359.1"/>
    </source>
</evidence>
<name>A0A504YM15_FASGI</name>
<dbReference type="EMBL" id="SUNJ01008272">
    <property type="protein sequence ID" value="TPP61359.1"/>
    <property type="molecule type" value="Genomic_DNA"/>
</dbReference>
<dbReference type="Proteomes" id="UP000316759">
    <property type="component" value="Unassembled WGS sequence"/>
</dbReference>
<organism evidence="1 2">
    <name type="scientific">Fasciola gigantica</name>
    <name type="common">Giant liver fluke</name>
    <dbReference type="NCBI Taxonomy" id="46835"/>
    <lineage>
        <taxon>Eukaryota</taxon>
        <taxon>Metazoa</taxon>
        <taxon>Spiralia</taxon>
        <taxon>Lophotrochozoa</taxon>
        <taxon>Platyhelminthes</taxon>
        <taxon>Trematoda</taxon>
        <taxon>Digenea</taxon>
        <taxon>Plagiorchiida</taxon>
        <taxon>Echinostomata</taxon>
        <taxon>Echinostomatoidea</taxon>
        <taxon>Fasciolidae</taxon>
        <taxon>Fasciola</taxon>
    </lineage>
</organism>
<dbReference type="AlphaFoldDB" id="A0A504YM15"/>
<gene>
    <name evidence="1" type="ORF">FGIG_05977</name>
</gene>
<proteinExistence type="predicted"/>
<sequence length="61" mass="7291">MLRRMKTEKAIRIQRKIQRNPITGLLHLHTNQNKFSNSNQYPCKVERPVKTNSNYSFTRFG</sequence>
<evidence type="ECO:0000313" key="2">
    <source>
        <dbReference type="Proteomes" id="UP000316759"/>
    </source>
</evidence>
<comment type="caution">
    <text evidence="1">The sequence shown here is derived from an EMBL/GenBank/DDBJ whole genome shotgun (WGS) entry which is preliminary data.</text>
</comment>
<protein>
    <submittedName>
        <fullName evidence="1">Uncharacterized protein</fullName>
    </submittedName>
</protein>